<evidence type="ECO:0000256" key="7">
    <source>
        <dbReference type="ARBA" id="ARBA00023273"/>
    </source>
</evidence>
<keyword evidence="12" id="KW-1185">Reference proteome</keyword>
<comment type="caution">
    <text evidence="11">The sequence shown here is derived from an EMBL/GenBank/DDBJ whole genome shotgun (WGS) entry which is preliminary data.</text>
</comment>
<organism evidence="11 12">
    <name type="scientific">Paragonimus westermani</name>
    <dbReference type="NCBI Taxonomy" id="34504"/>
    <lineage>
        <taxon>Eukaryota</taxon>
        <taxon>Metazoa</taxon>
        <taxon>Spiralia</taxon>
        <taxon>Lophotrochozoa</taxon>
        <taxon>Platyhelminthes</taxon>
        <taxon>Trematoda</taxon>
        <taxon>Digenea</taxon>
        <taxon>Plagiorchiida</taxon>
        <taxon>Troglotremata</taxon>
        <taxon>Troglotrematidae</taxon>
        <taxon>Paragonimus</taxon>
    </lineage>
</organism>
<reference evidence="11 12" key="1">
    <citation type="journal article" date="2019" name="Gigascience">
        <title>Whole-genome sequence of the oriental lung fluke Paragonimus westermani.</title>
        <authorList>
            <person name="Oey H."/>
            <person name="Zakrzewski M."/>
            <person name="Narain K."/>
            <person name="Devi K.R."/>
            <person name="Agatsuma T."/>
            <person name="Nawaratna S."/>
            <person name="Gobert G.N."/>
            <person name="Jones M.K."/>
            <person name="Ragan M.A."/>
            <person name="McManus D.P."/>
            <person name="Krause L."/>
        </authorList>
    </citation>
    <scope>NUCLEOTIDE SEQUENCE [LARGE SCALE GENOMIC DNA]</scope>
    <source>
        <strain evidence="11 12">IND2009</strain>
    </source>
</reference>
<dbReference type="PANTHER" id="PTHR22069">
    <property type="entry name" value="MITOCHONDRIAL RIBOSOMAL PROTEIN S18"/>
    <property type="match status" value="1"/>
</dbReference>
<dbReference type="AlphaFoldDB" id="A0A5J4NC59"/>
<comment type="similarity">
    <text evidence="9">Belongs to the flagellar radial spoke RSP9 family.</text>
</comment>
<evidence type="ECO:0000313" key="11">
    <source>
        <dbReference type="EMBL" id="KAA3672829.1"/>
    </source>
</evidence>
<dbReference type="GO" id="GO:0044458">
    <property type="term" value="P:motile cilium assembly"/>
    <property type="evidence" value="ECO:0007669"/>
    <property type="project" value="TreeGrafter"/>
</dbReference>
<keyword evidence="5" id="KW-0969">Cilium</keyword>
<evidence type="ECO:0000256" key="4">
    <source>
        <dbReference type="ARBA" id="ARBA00022846"/>
    </source>
</evidence>
<evidence type="ECO:0000256" key="2">
    <source>
        <dbReference type="ARBA" id="ARBA00022490"/>
    </source>
</evidence>
<keyword evidence="2" id="KW-0963">Cytoplasm</keyword>
<sequence length="173" mass="19537">ITMKEEDRLAAVIERIENEVSIVPRGAYLRLASGQVVRNKSFEGLTVAEASKALSYFHFRPPIHLPHKPLADRAKMDKAIDFLDTIEDDNPNAVSGSENHILTSHVYSNFTVFFDLHAHTGCWAIQFERGSRLVLVKSLLWLGYVHYNLPGTNKYGSIYVGTGEYNIDLPFML</sequence>
<evidence type="ECO:0000256" key="6">
    <source>
        <dbReference type="ARBA" id="ARBA00023212"/>
    </source>
</evidence>
<keyword evidence="3" id="KW-0970">Cilium biogenesis/degradation</keyword>
<dbReference type="Proteomes" id="UP000324629">
    <property type="component" value="Unassembled WGS sequence"/>
</dbReference>
<dbReference type="InterPro" id="IPR055316">
    <property type="entry name" value="RSP9"/>
</dbReference>
<dbReference type="PANTHER" id="PTHR22069:SF0">
    <property type="entry name" value="RADIAL SPOKE HEAD PROTEIN 9 HOMOLOG"/>
    <property type="match status" value="1"/>
</dbReference>
<feature type="non-terminal residue" evidence="11">
    <location>
        <position position="1"/>
    </location>
</feature>
<dbReference type="GO" id="GO:0060294">
    <property type="term" value="P:cilium movement involved in cell motility"/>
    <property type="evidence" value="ECO:0007669"/>
    <property type="project" value="TreeGrafter"/>
</dbReference>
<protein>
    <recommendedName>
        <fullName evidence="10">Radial spoke head protein 9 homolog</fullName>
    </recommendedName>
</protein>
<gene>
    <name evidence="11" type="ORF">DEA37_0009871</name>
</gene>
<dbReference type="GO" id="GO:0060091">
    <property type="term" value="C:kinocilium"/>
    <property type="evidence" value="ECO:0007669"/>
    <property type="project" value="UniProtKB-SubCell"/>
</dbReference>
<dbReference type="EMBL" id="QNGE01004508">
    <property type="protein sequence ID" value="KAA3672829.1"/>
    <property type="molecule type" value="Genomic_DNA"/>
</dbReference>
<dbReference type="GO" id="GO:0005930">
    <property type="term" value="C:axoneme"/>
    <property type="evidence" value="ECO:0007669"/>
    <property type="project" value="TreeGrafter"/>
</dbReference>
<name>A0A5J4NC59_9TREM</name>
<evidence type="ECO:0000313" key="12">
    <source>
        <dbReference type="Proteomes" id="UP000324629"/>
    </source>
</evidence>
<dbReference type="GO" id="GO:0035082">
    <property type="term" value="P:axoneme assembly"/>
    <property type="evidence" value="ECO:0007669"/>
    <property type="project" value="InterPro"/>
</dbReference>
<comment type="subcellular location">
    <subcellularLocation>
        <location evidence="8">Cell projection</location>
        <location evidence="8">Kinocilium</location>
    </subcellularLocation>
    <subcellularLocation>
        <location evidence="1">Cytoplasm</location>
        <location evidence="1">Cytoskeleton</location>
        <location evidence="1">Flagellum axoneme</location>
    </subcellularLocation>
</comment>
<keyword evidence="4" id="KW-0282">Flagellum</keyword>
<evidence type="ECO:0000256" key="1">
    <source>
        <dbReference type="ARBA" id="ARBA00004611"/>
    </source>
</evidence>
<evidence type="ECO:0000256" key="8">
    <source>
        <dbReference type="ARBA" id="ARBA00037822"/>
    </source>
</evidence>
<keyword evidence="6" id="KW-0206">Cytoskeleton</keyword>
<evidence type="ECO:0000256" key="10">
    <source>
        <dbReference type="ARBA" id="ARBA00041080"/>
    </source>
</evidence>
<evidence type="ECO:0000256" key="9">
    <source>
        <dbReference type="ARBA" id="ARBA00038319"/>
    </source>
</evidence>
<evidence type="ECO:0000256" key="5">
    <source>
        <dbReference type="ARBA" id="ARBA00023069"/>
    </source>
</evidence>
<accession>A0A5J4NC59</accession>
<keyword evidence="7" id="KW-0966">Cell projection</keyword>
<proteinExistence type="inferred from homology"/>
<evidence type="ECO:0000256" key="3">
    <source>
        <dbReference type="ARBA" id="ARBA00022794"/>
    </source>
</evidence>